<dbReference type="InterPro" id="IPR044814">
    <property type="entry name" value="Terpene_cyclase_plant_C1"/>
</dbReference>
<dbReference type="SUPFAM" id="SSF48576">
    <property type="entry name" value="Terpenoid synthases"/>
    <property type="match status" value="1"/>
</dbReference>
<dbReference type="Gene3D" id="1.10.600.10">
    <property type="entry name" value="Farnesyl Diphosphate Synthase"/>
    <property type="match status" value="1"/>
</dbReference>
<dbReference type="SFLD" id="SFLDG01019">
    <property type="entry name" value="Terpene_Cyclase_Like_1_C_Termi"/>
    <property type="match status" value="1"/>
</dbReference>
<protein>
    <submittedName>
        <fullName evidence="5">Terpene synthase</fullName>
    </submittedName>
</protein>
<dbReference type="SUPFAM" id="SSF48239">
    <property type="entry name" value="Terpenoid cyclases/Protein prenyltransferases"/>
    <property type="match status" value="1"/>
</dbReference>
<dbReference type="Gene3D" id="1.50.10.130">
    <property type="entry name" value="Terpene synthase, N-terminal domain"/>
    <property type="match status" value="1"/>
</dbReference>
<accession>A0AA95ZA35</accession>
<dbReference type="Pfam" id="PF03936">
    <property type="entry name" value="Terpene_synth_C"/>
    <property type="match status" value="1"/>
</dbReference>
<evidence type="ECO:0000259" key="4">
    <source>
        <dbReference type="Pfam" id="PF03936"/>
    </source>
</evidence>
<feature type="domain" description="Terpene synthase N-terminal" evidence="3">
    <location>
        <begin position="129"/>
        <end position="283"/>
    </location>
</feature>
<feature type="domain" description="Terpene synthase metal-binding" evidence="4">
    <location>
        <begin position="355"/>
        <end position="593"/>
    </location>
</feature>
<dbReference type="InterPro" id="IPR036965">
    <property type="entry name" value="Terpene_synth_N_sf"/>
</dbReference>
<dbReference type="InterPro" id="IPR050148">
    <property type="entry name" value="Terpene_synthase-like"/>
</dbReference>
<dbReference type="GO" id="GO:0016102">
    <property type="term" value="P:diterpenoid biosynthetic process"/>
    <property type="evidence" value="ECO:0007669"/>
    <property type="project" value="InterPro"/>
</dbReference>
<sequence>MRGLLNRSPNNTYTHIAYINRSIVLNNTHPHSIIVLVQILDLTDLLNFHSLIMDYLVGWSYMSLAPKVSPIVKVLSRTYKLTTSSFYNRCGITPTNETEQLRFQPCLANSPQVEEKMHQRRSANYKPNLWNYEFLQSLNSKYNPEEGNKERVEWLVEDVKPIFAKADDSLAKLKLIDSMTKMGLSNLFDNEIKEALETVASTKNFPMEGHVYASALRFRLLRQHGYVVSQDELRSFKEGSNTLTSNIEVMIELLEASHLALEGEHILDEAKAFSTGILRGSASCLDGRLSERAIRALEIPMHWRVQWFDIKRQIDLYEQQEDKQSNLLELAKLNFNTVQAIHQRDLIDISRWCGNLGLIERVDFTRDRPVESFLYALGLTQEPHLSSLRKSLTKVVILILVIDDVYDIYGSLEELECFTSAIIRWDSEQIQQLPECMKVCFQSLRDVTYEIAYDIGKDEDWHRVLPHLTTAWADFCKALLTEAKWDHLGYTPSLEEYLTNGRTSSSGPLLLSHAYFFVGHVKLEDTADLLERNKDLIYNVSTIIRLCNDLRTSKAEIDRGDAPSSVVCYMREIQIGEDVARKHIKALIDQAWKSINAHCFGNTETPFLRPFSIVTVNAARAAHILYQFGDGFGVPRRQHWAANFI</sequence>
<dbReference type="InterPro" id="IPR034741">
    <property type="entry name" value="Terpene_cyclase-like_1_C"/>
</dbReference>
<dbReference type="Pfam" id="PF01397">
    <property type="entry name" value="Terpene_synth"/>
    <property type="match status" value="1"/>
</dbReference>
<keyword evidence="2" id="KW-0460">Magnesium</keyword>
<evidence type="ECO:0000256" key="2">
    <source>
        <dbReference type="ARBA" id="ARBA00022842"/>
    </source>
</evidence>
<proteinExistence type="evidence at transcript level"/>
<evidence type="ECO:0000256" key="1">
    <source>
        <dbReference type="ARBA" id="ARBA00022723"/>
    </source>
</evidence>
<dbReference type="InterPro" id="IPR008949">
    <property type="entry name" value="Isoprenoid_synthase_dom_sf"/>
</dbReference>
<organism evidence="5">
    <name type="scientific">Psidium guajava</name>
    <name type="common">Guava</name>
    <name type="synonym">Psidium pyriferum</name>
    <dbReference type="NCBI Taxonomy" id="120290"/>
    <lineage>
        <taxon>Eukaryota</taxon>
        <taxon>Viridiplantae</taxon>
        <taxon>Streptophyta</taxon>
        <taxon>Embryophyta</taxon>
        <taxon>Tracheophyta</taxon>
        <taxon>Spermatophyta</taxon>
        <taxon>Magnoliopsida</taxon>
        <taxon>eudicotyledons</taxon>
        <taxon>Gunneridae</taxon>
        <taxon>Pentapetalae</taxon>
        <taxon>rosids</taxon>
        <taxon>malvids</taxon>
        <taxon>Myrtales</taxon>
        <taxon>Myrtaceae</taxon>
        <taxon>Myrtoideae</taxon>
        <taxon>Myrteae</taxon>
        <taxon>Pimenta group</taxon>
        <taxon>Psidium</taxon>
    </lineage>
</organism>
<dbReference type="PANTHER" id="PTHR31225:SF94">
    <property type="entry name" value="ALPHA-FARNESENE SYNTHASE"/>
    <property type="match status" value="1"/>
</dbReference>
<reference evidence="5" key="1">
    <citation type="submission" date="2023-06" db="EMBL/GenBank/DDBJ databases">
        <title>Comparative genome-wide analysis of two guava cultivars revels plasticity of sesquiterpene biosynthesis.</title>
        <authorList>
            <person name="Canal D."/>
            <person name="dos Santos P.H.D."/>
            <person name="Carpinetti-Oliveira P.A."/>
            <person name="Silva M.A."/>
            <person name="Fernandes M."/>
            <person name="Brustolini O.J.B."/>
            <person name="Ferreira A."/>
            <person name="Ferreira M.F.S."/>
        </authorList>
    </citation>
    <scope>NUCLEOTIDE SEQUENCE</scope>
    <source>
        <strain evidence="5">Pg54796</strain>
    </source>
</reference>
<dbReference type="InterPro" id="IPR005630">
    <property type="entry name" value="Terpene_synthase_metal-bd"/>
</dbReference>
<dbReference type="PANTHER" id="PTHR31225">
    <property type="entry name" value="OS04G0344100 PROTEIN-RELATED"/>
    <property type="match status" value="1"/>
</dbReference>
<keyword evidence="1" id="KW-0479">Metal-binding</keyword>
<dbReference type="CDD" id="cd00684">
    <property type="entry name" value="Terpene_cyclase_plant_C1"/>
    <property type="match status" value="1"/>
</dbReference>
<evidence type="ECO:0000259" key="3">
    <source>
        <dbReference type="Pfam" id="PF01397"/>
    </source>
</evidence>
<dbReference type="GO" id="GO:0010333">
    <property type="term" value="F:terpene synthase activity"/>
    <property type="evidence" value="ECO:0007669"/>
    <property type="project" value="InterPro"/>
</dbReference>
<evidence type="ECO:0000313" key="5">
    <source>
        <dbReference type="EMBL" id="WNI01961.1"/>
    </source>
</evidence>
<dbReference type="EMBL" id="OR232569">
    <property type="protein sequence ID" value="WNI01961.1"/>
    <property type="molecule type" value="mRNA"/>
</dbReference>
<dbReference type="InterPro" id="IPR001906">
    <property type="entry name" value="Terpene_synth_N"/>
</dbReference>
<dbReference type="FunFam" id="1.10.600.10:FF:000007">
    <property type="entry name" value="Isoprene synthase, chloroplastic"/>
    <property type="match status" value="1"/>
</dbReference>
<dbReference type="InterPro" id="IPR008930">
    <property type="entry name" value="Terpenoid_cyclase/PrenylTrfase"/>
</dbReference>
<dbReference type="SFLD" id="SFLDS00005">
    <property type="entry name" value="Isoprenoid_Synthase_Type_I"/>
    <property type="match status" value="1"/>
</dbReference>
<name>A0AA95ZA35_PSIGU</name>
<dbReference type="AlphaFoldDB" id="A0AA95ZA35"/>
<dbReference type="GO" id="GO:0000287">
    <property type="term" value="F:magnesium ion binding"/>
    <property type="evidence" value="ECO:0007669"/>
    <property type="project" value="InterPro"/>
</dbReference>